<keyword evidence="4" id="KW-1185">Reference proteome</keyword>
<dbReference type="InterPro" id="IPR036188">
    <property type="entry name" value="FAD/NAD-bd_sf"/>
</dbReference>
<dbReference type="SUPFAM" id="SSF51905">
    <property type="entry name" value="FAD/NAD(P)-binding domain"/>
    <property type="match status" value="1"/>
</dbReference>
<evidence type="ECO:0000256" key="1">
    <source>
        <dbReference type="SAM" id="MobiDB-lite"/>
    </source>
</evidence>
<reference evidence="4" key="1">
    <citation type="journal article" date="2019" name="Int. J. Syst. Evol. Microbiol.">
        <title>The Global Catalogue of Microorganisms (GCM) 10K type strain sequencing project: providing services to taxonomists for standard genome sequencing and annotation.</title>
        <authorList>
            <consortium name="The Broad Institute Genomics Platform"/>
            <consortium name="The Broad Institute Genome Sequencing Center for Infectious Disease"/>
            <person name="Wu L."/>
            <person name="Ma J."/>
        </authorList>
    </citation>
    <scope>NUCLEOTIDE SEQUENCE [LARGE SCALE GENOMIC DNA]</scope>
    <source>
        <strain evidence="4">JCM 18304</strain>
    </source>
</reference>
<evidence type="ECO:0000259" key="2">
    <source>
        <dbReference type="Pfam" id="PF07992"/>
    </source>
</evidence>
<dbReference type="InterPro" id="IPR023753">
    <property type="entry name" value="FAD/NAD-binding_dom"/>
</dbReference>
<sequence length="106" mass="11028">MSTKVVIVGAGYAGVSAAERLARSDVRVTAVNQCTDFVERIRPHRLTAGNHTATVALTAPLPPLHHARAGHGAVERRGRASGAARPTRGRPTGGRAAGARATSRCR</sequence>
<gene>
    <name evidence="3" type="ORF">GCM10023322_80390</name>
</gene>
<name>A0ABP9SU34_9ACTN</name>
<feature type="region of interest" description="Disordered" evidence="1">
    <location>
        <begin position="61"/>
        <end position="106"/>
    </location>
</feature>
<accession>A0ABP9SU34</accession>
<evidence type="ECO:0000313" key="4">
    <source>
        <dbReference type="Proteomes" id="UP001501570"/>
    </source>
</evidence>
<dbReference type="Proteomes" id="UP001501570">
    <property type="component" value="Unassembled WGS sequence"/>
</dbReference>
<dbReference type="Gene3D" id="3.50.50.60">
    <property type="entry name" value="FAD/NAD(P)-binding domain"/>
    <property type="match status" value="1"/>
</dbReference>
<dbReference type="Pfam" id="PF07992">
    <property type="entry name" value="Pyr_redox_2"/>
    <property type="match status" value="1"/>
</dbReference>
<evidence type="ECO:0000313" key="3">
    <source>
        <dbReference type="EMBL" id="GAA5201089.1"/>
    </source>
</evidence>
<comment type="caution">
    <text evidence="3">The sequence shown here is derived from an EMBL/GenBank/DDBJ whole genome shotgun (WGS) entry which is preliminary data.</text>
</comment>
<proteinExistence type="predicted"/>
<organism evidence="3 4">
    <name type="scientific">Rugosimonospora acidiphila</name>
    <dbReference type="NCBI Taxonomy" id="556531"/>
    <lineage>
        <taxon>Bacteria</taxon>
        <taxon>Bacillati</taxon>
        <taxon>Actinomycetota</taxon>
        <taxon>Actinomycetes</taxon>
        <taxon>Micromonosporales</taxon>
        <taxon>Micromonosporaceae</taxon>
        <taxon>Rugosimonospora</taxon>
    </lineage>
</organism>
<dbReference type="RefSeq" id="WP_425571039.1">
    <property type="nucleotide sequence ID" value="NZ_BAABJQ010000048.1"/>
</dbReference>
<protein>
    <recommendedName>
        <fullName evidence="2">FAD/NAD(P)-binding domain-containing protein</fullName>
    </recommendedName>
</protein>
<dbReference type="EMBL" id="BAABJQ010000048">
    <property type="protein sequence ID" value="GAA5201089.1"/>
    <property type="molecule type" value="Genomic_DNA"/>
</dbReference>
<feature type="domain" description="FAD/NAD(P)-binding" evidence="2">
    <location>
        <begin position="4"/>
        <end position="36"/>
    </location>
</feature>
<feature type="compositionally biased region" description="Low complexity" evidence="1">
    <location>
        <begin position="97"/>
        <end position="106"/>
    </location>
</feature>